<organismHost>
    <name type="scientific">Adoxophyes</name>
    <dbReference type="NCBI Taxonomy" id="85584"/>
</organismHost>
<dbReference type="KEGG" id="vg:1463426"/>
<keyword evidence="3" id="KW-1185">Reference proteome</keyword>
<evidence type="ECO:0000313" key="1">
    <source>
        <dbReference type="EMBL" id="AAP85720.1"/>
    </source>
</evidence>
<organism evidence="1 3">
    <name type="scientific">Adoxophyes orana granulovirus</name>
    <name type="common">AoGV</name>
    <dbReference type="NCBI Taxonomy" id="170617"/>
    <lineage>
        <taxon>Viruses</taxon>
        <taxon>Viruses incertae sedis</taxon>
        <taxon>Naldaviricetes</taxon>
        <taxon>Lefavirales</taxon>
        <taxon>Baculoviridae</taxon>
        <taxon>Betabaculovirus</taxon>
        <taxon>Betabaculovirus adoranae</taxon>
    </lineage>
</organism>
<dbReference type="GeneID" id="1463426"/>
<dbReference type="OrthoDB" id="10701at10239"/>
<dbReference type="EMBL" id="KM226332">
    <property type="protein sequence ID" value="AJA91723.1"/>
    <property type="molecule type" value="Genomic_DNA"/>
</dbReference>
<dbReference type="RefSeq" id="NP_872537.1">
    <property type="nucleotide sequence ID" value="NC_005038.1"/>
</dbReference>
<gene>
    <name evidence="1" type="primary">ORF_83</name>
</gene>
<accession>Q7T9T2</accession>
<sequence length="355" mass="42104">MKLTWYYQNVWPITMVVTNKKNCYIKFKQLVACMRLNYKVAKNRLERHLIAFKDLKLDDVAVYPTTYFLNAKHLLLFFKLLHVTKLQKHLFLMQLNDHLPLLDFFIIDVIDKEEIDNNVVFGVTDNNVQFVILQDVKYFKASDVARLINCAPSYNISKNVNCDNIISWKRLKRLLLENSSCAIVKFAHNTIFLNEQGTRELIMAVTLNDDLYKNLCINSDNYDTTQMNCYNKPVLNRYRRLKKLSAESCVLGKYNNCVDFILFPTKELYFKLTQLSKMYRFKIHNYDPYLSYIAEWSRLEKNVGKHNIHWKPNTVMIEKEGAFQILKDVNLSDEANNLYFNFYHKTLNNFKDKSP</sequence>
<protein>
    <submittedName>
        <fullName evidence="2">ADOR83</fullName>
    </submittedName>
    <submittedName>
        <fullName evidence="1">ORF_83</fullName>
    </submittedName>
</protein>
<proteinExistence type="predicted"/>
<evidence type="ECO:0000313" key="3">
    <source>
        <dbReference type="Proteomes" id="UP000202129"/>
    </source>
</evidence>
<name>Q7T9T2_GVAO</name>
<reference evidence="1 3" key="1">
    <citation type="journal article" date="2003" name="Virology">
        <title>The complete sequence of the Adoxophyes orana granulovirus genome.</title>
        <authorList>
            <person name="Wormleaton S."/>
            <person name="Kuzio J."/>
            <person name="Winstanley D."/>
        </authorList>
    </citation>
    <scope>NUCLEOTIDE SEQUENCE [LARGE SCALE GENOMIC DNA]</scope>
</reference>
<dbReference type="EMBL" id="AF547984">
    <property type="protein sequence ID" value="AAP85720.1"/>
    <property type="molecule type" value="Genomic_DNA"/>
</dbReference>
<evidence type="ECO:0000313" key="2">
    <source>
        <dbReference type="EMBL" id="AJA91723.1"/>
    </source>
</evidence>
<reference evidence="2" key="2">
    <citation type="journal article" date="2015" name="J. Gen. Virol.">
        <title>Isolation of an Adoxophyes orana granulovirus (AdorGV) occlusion body morphology mutant: biological activity, genome sequence and relationship to other isolates of AdorGV.</title>
        <authorList>
            <person name="Nakai M."/>
            <person name="Harrison R.L."/>
            <person name="Uchida H."/>
            <person name="Ukuda R."/>
            <person name="Hikihara S."/>
            <person name="Ishii K."/>
            <person name="Kunimi Y."/>
        </authorList>
    </citation>
    <scope>NUCLEOTIDE SEQUENCE</scope>
    <source>
        <strain evidence="2">Miyazaki</strain>
    </source>
</reference>
<dbReference type="Proteomes" id="UP000202129">
    <property type="component" value="Segment"/>
</dbReference>